<evidence type="ECO:0000313" key="2">
    <source>
        <dbReference type="Proteomes" id="UP000185911"/>
    </source>
</evidence>
<sequence length="46" mass="4924">METLGAFFACVSSALGLANKCAPLEIHYSNGQAKVTIKTPEKGNRR</sequence>
<dbReference type="AlphaFoldDB" id="A0A1Q8YF31"/>
<protein>
    <submittedName>
        <fullName evidence="1">Uncharacterized protein</fullName>
    </submittedName>
</protein>
<dbReference type="Proteomes" id="UP000185911">
    <property type="component" value="Unassembled WGS sequence"/>
</dbReference>
<reference evidence="1 2" key="1">
    <citation type="submission" date="2017-01" db="EMBL/GenBank/DDBJ databases">
        <title>Genome sequence of Rhodoferax antarcticus ANT.BR, a psychrophilic purple nonsulfur bacterium from an Antarctic microbial mat.</title>
        <authorList>
            <person name="Baker J."/>
            <person name="Riester C."/>
            <person name="Skinner B."/>
            <person name="Newell A."/>
            <person name="Swingley W."/>
            <person name="Madigan M."/>
            <person name="Jung D."/>
            <person name="Asao M."/>
            <person name="Chen M."/>
            <person name="Loughlin P."/>
            <person name="Pan H."/>
            <person name="Lin S."/>
            <person name="Li N."/>
            <person name="Shaw J."/>
            <person name="Prado M."/>
            <person name="Sherman C."/>
            <person name="Li X."/>
            <person name="Tang J."/>
            <person name="Blankenship R."/>
            <person name="Zhao T."/>
            <person name="Touchman J."/>
            <person name="Sattley M."/>
        </authorList>
    </citation>
    <scope>NUCLEOTIDE SEQUENCE [LARGE SCALE GENOMIC DNA]</scope>
    <source>
        <strain evidence="1 2">ANT.BR</strain>
    </source>
</reference>
<keyword evidence="2" id="KW-1185">Reference proteome</keyword>
<accession>A0A1Q8YF31</accession>
<gene>
    <name evidence="1" type="ORF">BLL52_2900</name>
</gene>
<name>A0A1Q8YF31_9BURK</name>
<evidence type="ECO:0000313" key="1">
    <source>
        <dbReference type="EMBL" id="OLP06664.1"/>
    </source>
</evidence>
<dbReference type="EMBL" id="MSYM01000013">
    <property type="protein sequence ID" value="OLP06664.1"/>
    <property type="molecule type" value="Genomic_DNA"/>
</dbReference>
<comment type="caution">
    <text evidence="1">The sequence shown here is derived from an EMBL/GenBank/DDBJ whole genome shotgun (WGS) entry which is preliminary data.</text>
</comment>
<proteinExistence type="predicted"/>
<organism evidence="1 2">
    <name type="scientific">Rhodoferax antarcticus ANT.BR</name>
    <dbReference type="NCBI Taxonomy" id="1111071"/>
    <lineage>
        <taxon>Bacteria</taxon>
        <taxon>Pseudomonadati</taxon>
        <taxon>Pseudomonadota</taxon>
        <taxon>Betaproteobacteria</taxon>
        <taxon>Burkholderiales</taxon>
        <taxon>Comamonadaceae</taxon>
        <taxon>Rhodoferax</taxon>
    </lineage>
</organism>